<evidence type="ECO:0000313" key="1">
    <source>
        <dbReference type="EMBL" id="KAF2188916.1"/>
    </source>
</evidence>
<sequence length="80" mass="8574">MCRALFPHAQAAVGCRPGGVKALEAWASVLFKAAWYASEMGQYEVAKDIRTVTLEAKEVTLEAGYPNTLNGMNGVTLVIS</sequence>
<dbReference type="OrthoDB" id="20872at2759"/>
<keyword evidence="2" id="KW-1185">Reference proteome</keyword>
<dbReference type="PROSITE" id="PS51257">
    <property type="entry name" value="PROKAR_LIPOPROTEIN"/>
    <property type="match status" value="1"/>
</dbReference>
<accession>A0A6A6EGB4</accession>
<dbReference type="EMBL" id="ML994622">
    <property type="protein sequence ID" value="KAF2188916.1"/>
    <property type="molecule type" value="Genomic_DNA"/>
</dbReference>
<dbReference type="Proteomes" id="UP000800200">
    <property type="component" value="Unassembled WGS sequence"/>
</dbReference>
<proteinExistence type="predicted"/>
<protein>
    <submittedName>
        <fullName evidence="1">Uncharacterized protein</fullName>
    </submittedName>
</protein>
<name>A0A6A6EGB4_9PEZI</name>
<evidence type="ECO:0000313" key="2">
    <source>
        <dbReference type="Proteomes" id="UP000800200"/>
    </source>
</evidence>
<organism evidence="1 2">
    <name type="scientific">Zopfia rhizophila CBS 207.26</name>
    <dbReference type="NCBI Taxonomy" id="1314779"/>
    <lineage>
        <taxon>Eukaryota</taxon>
        <taxon>Fungi</taxon>
        <taxon>Dikarya</taxon>
        <taxon>Ascomycota</taxon>
        <taxon>Pezizomycotina</taxon>
        <taxon>Dothideomycetes</taxon>
        <taxon>Dothideomycetes incertae sedis</taxon>
        <taxon>Zopfiaceae</taxon>
        <taxon>Zopfia</taxon>
    </lineage>
</organism>
<reference evidence="1" key="1">
    <citation type="journal article" date="2020" name="Stud. Mycol.">
        <title>101 Dothideomycetes genomes: a test case for predicting lifestyles and emergence of pathogens.</title>
        <authorList>
            <person name="Haridas S."/>
            <person name="Albert R."/>
            <person name="Binder M."/>
            <person name="Bloem J."/>
            <person name="Labutti K."/>
            <person name="Salamov A."/>
            <person name="Andreopoulos B."/>
            <person name="Baker S."/>
            <person name="Barry K."/>
            <person name="Bills G."/>
            <person name="Bluhm B."/>
            <person name="Cannon C."/>
            <person name="Castanera R."/>
            <person name="Culley D."/>
            <person name="Daum C."/>
            <person name="Ezra D."/>
            <person name="Gonzalez J."/>
            <person name="Henrissat B."/>
            <person name="Kuo A."/>
            <person name="Liang C."/>
            <person name="Lipzen A."/>
            <person name="Lutzoni F."/>
            <person name="Magnuson J."/>
            <person name="Mondo S."/>
            <person name="Nolan M."/>
            <person name="Ohm R."/>
            <person name="Pangilinan J."/>
            <person name="Park H.-J."/>
            <person name="Ramirez L."/>
            <person name="Alfaro M."/>
            <person name="Sun H."/>
            <person name="Tritt A."/>
            <person name="Yoshinaga Y."/>
            <person name="Zwiers L.-H."/>
            <person name="Turgeon B."/>
            <person name="Goodwin S."/>
            <person name="Spatafora J."/>
            <person name="Crous P."/>
            <person name="Grigoriev I."/>
        </authorList>
    </citation>
    <scope>NUCLEOTIDE SEQUENCE</scope>
    <source>
        <strain evidence="1">CBS 207.26</strain>
    </source>
</reference>
<dbReference type="AlphaFoldDB" id="A0A6A6EGB4"/>
<gene>
    <name evidence="1" type="ORF">K469DRAFT_702608</name>
</gene>